<accession>A0AAD5C4I0</accession>
<dbReference type="PANTHER" id="PTHR11802:SF224">
    <property type="entry name" value="SERINE CARBOXYPEPTIDASE-LIKE 7 ISOFORM X1"/>
    <property type="match status" value="1"/>
</dbReference>
<dbReference type="GO" id="GO:0019748">
    <property type="term" value="P:secondary metabolic process"/>
    <property type="evidence" value="ECO:0007669"/>
    <property type="project" value="TreeGrafter"/>
</dbReference>
<dbReference type="GO" id="GO:0004185">
    <property type="term" value="F:serine-type carboxypeptidase activity"/>
    <property type="evidence" value="ECO:0007669"/>
    <property type="project" value="InterPro"/>
</dbReference>
<evidence type="ECO:0008006" key="4">
    <source>
        <dbReference type="Google" id="ProtNLM"/>
    </source>
</evidence>
<evidence type="ECO:0000313" key="2">
    <source>
        <dbReference type="EMBL" id="KAI7733881.1"/>
    </source>
</evidence>
<dbReference type="InterPro" id="IPR029058">
    <property type="entry name" value="AB_hydrolase_fold"/>
</dbReference>
<evidence type="ECO:0000313" key="3">
    <source>
        <dbReference type="Proteomes" id="UP001206925"/>
    </source>
</evidence>
<reference evidence="2" key="1">
    <citation type="submission" date="2022-06" db="EMBL/GenBank/DDBJ databases">
        <title>Uncovering the hologenomic basis of an extraordinary plant invasion.</title>
        <authorList>
            <person name="Bieker V.C."/>
            <person name="Martin M.D."/>
            <person name="Gilbert T."/>
            <person name="Hodgins K."/>
            <person name="Battlay P."/>
            <person name="Petersen B."/>
            <person name="Wilson J."/>
        </authorList>
    </citation>
    <scope>NUCLEOTIDE SEQUENCE</scope>
    <source>
        <strain evidence="2">AA19_3_7</strain>
        <tissue evidence="2">Leaf</tissue>
    </source>
</reference>
<dbReference type="SUPFAM" id="SSF53474">
    <property type="entry name" value="alpha/beta-Hydrolases"/>
    <property type="match status" value="1"/>
</dbReference>
<keyword evidence="3" id="KW-1185">Reference proteome</keyword>
<dbReference type="PRINTS" id="PR00724">
    <property type="entry name" value="CRBOXYPTASEC"/>
</dbReference>
<proteinExistence type="inferred from homology"/>
<name>A0AAD5C4I0_AMBAR</name>
<dbReference type="GO" id="GO:0016747">
    <property type="term" value="F:acyltransferase activity, transferring groups other than amino-acyl groups"/>
    <property type="evidence" value="ECO:0007669"/>
    <property type="project" value="TreeGrafter"/>
</dbReference>
<dbReference type="EMBL" id="JAMZMK010009890">
    <property type="protein sequence ID" value="KAI7733881.1"/>
    <property type="molecule type" value="Genomic_DNA"/>
</dbReference>
<comment type="similarity">
    <text evidence="1">Belongs to the peptidase S10 family.</text>
</comment>
<dbReference type="InterPro" id="IPR001563">
    <property type="entry name" value="Peptidase_S10"/>
</dbReference>
<dbReference type="Proteomes" id="UP001206925">
    <property type="component" value="Unassembled WGS sequence"/>
</dbReference>
<dbReference type="Gene3D" id="3.40.50.1820">
    <property type="entry name" value="alpha/beta hydrolase"/>
    <property type="match status" value="1"/>
</dbReference>
<dbReference type="GO" id="GO:0006508">
    <property type="term" value="P:proteolysis"/>
    <property type="evidence" value="ECO:0007669"/>
    <property type="project" value="InterPro"/>
</dbReference>
<organism evidence="2 3">
    <name type="scientific">Ambrosia artemisiifolia</name>
    <name type="common">Common ragweed</name>
    <dbReference type="NCBI Taxonomy" id="4212"/>
    <lineage>
        <taxon>Eukaryota</taxon>
        <taxon>Viridiplantae</taxon>
        <taxon>Streptophyta</taxon>
        <taxon>Embryophyta</taxon>
        <taxon>Tracheophyta</taxon>
        <taxon>Spermatophyta</taxon>
        <taxon>Magnoliopsida</taxon>
        <taxon>eudicotyledons</taxon>
        <taxon>Gunneridae</taxon>
        <taxon>Pentapetalae</taxon>
        <taxon>asterids</taxon>
        <taxon>campanulids</taxon>
        <taxon>Asterales</taxon>
        <taxon>Asteraceae</taxon>
        <taxon>Asteroideae</taxon>
        <taxon>Heliantheae alliance</taxon>
        <taxon>Heliantheae</taxon>
        <taxon>Ambrosia</taxon>
    </lineage>
</organism>
<dbReference type="PANTHER" id="PTHR11802">
    <property type="entry name" value="SERINE PROTEASE FAMILY S10 SERINE CARBOXYPEPTIDASE"/>
    <property type="match status" value="1"/>
</dbReference>
<gene>
    <name evidence="2" type="ORF">M8C21_013937</name>
</gene>
<dbReference type="Pfam" id="PF00450">
    <property type="entry name" value="Peptidase_S10"/>
    <property type="match status" value="1"/>
</dbReference>
<dbReference type="AlphaFoldDB" id="A0AAD5C4I0"/>
<dbReference type="Gene3D" id="3.40.50.12670">
    <property type="match status" value="1"/>
</dbReference>
<protein>
    <recommendedName>
        <fullName evidence="4">Serine carboxypeptidase-like 13</fullName>
    </recommendedName>
</protein>
<sequence>MISISMLNKCSSQVNKMLLVVSILIISAKVIESRFLVKTLPGLVGDLPFTLETGYVRVGEYDYVELFYYFIESEGSPKDDPLILWISGGPGCSSIYALLYEIGPLTLNFEISTIEKPILKIVHDSLTKVASIIFLDQPAGSGFSYGKTQEAYIMNDTLSSIHAYDFMKKWLVDHPKFLNNPLYLGGDSYSGILVPMIVQEIYNDRSGDYNSQIEFAHNMALLSDAIYESTKEHCHGDYFHVDPNNFLCIHDLQVVDKCLDRIKKAQILEPNCLISNPLTSDPFRSDLPQVQTRLCREDNYIYTYAWANRRDVREALHIHEEFGDIEWVQCNTSLKFSFSKETISYTHNVQSSVGYHRRLTKRKCRALIYSGDHDMAVPYLSTLNWIQSLNMSLVDAWRPWFVNEQVAGYTKKYSKRDYNLTFATVKVKNLP</sequence>
<evidence type="ECO:0000256" key="1">
    <source>
        <dbReference type="ARBA" id="ARBA00009431"/>
    </source>
</evidence>
<comment type="caution">
    <text evidence="2">The sequence shown here is derived from an EMBL/GenBank/DDBJ whole genome shotgun (WGS) entry which is preliminary data.</text>
</comment>